<evidence type="ECO:0000313" key="3">
    <source>
        <dbReference type="Proteomes" id="UP000217311"/>
    </source>
</evidence>
<feature type="region of interest" description="Disordered" evidence="1">
    <location>
        <begin position="1"/>
        <end position="20"/>
    </location>
</feature>
<dbReference type="RefSeq" id="WP_096053490.1">
    <property type="nucleotide sequence ID" value="NZ_CP023315.3"/>
</dbReference>
<evidence type="ECO:0000256" key="1">
    <source>
        <dbReference type="SAM" id="MobiDB-lite"/>
    </source>
</evidence>
<dbReference type="EMBL" id="CP023315">
    <property type="protein sequence ID" value="ATC34140.1"/>
    <property type="molecule type" value="Genomic_DNA"/>
</dbReference>
<gene>
    <name evidence="2" type="ORF">CA606_18375</name>
</gene>
<organism evidence="2 3">
    <name type="scientific">Caulobacter vibrioides</name>
    <name type="common">Caulobacter crescentus</name>
    <dbReference type="NCBI Taxonomy" id="155892"/>
    <lineage>
        <taxon>Bacteria</taxon>
        <taxon>Pseudomonadati</taxon>
        <taxon>Pseudomonadota</taxon>
        <taxon>Alphaproteobacteria</taxon>
        <taxon>Caulobacterales</taxon>
        <taxon>Caulobacteraceae</taxon>
        <taxon>Caulobacter</taxon>
    </lineage>
</organism>
<sequence length="138" mass="15299">MRSPFEQGDQPRPSLKTERCSAEVISLTEWAASRRRSEPPSWDQHALDLQPYQRDALAWLERQDALNANDLWAAQAATAYLGDRIAMPAAAIEAAFDARTGRFDLPAYVANTLDGAPAVLPLPQPPVGVITRLLRRLH</sequence>
<protein>
    <submittedName>
        <fullName evidence="2">Uncharacterized protein</fullName>
    </submittedName>
</protein>
<name>A0A290MQ70_CAUVI</name>
<reference evidence="3" key="1">
    <citation type="submission" date="2017-09" db="EMBL/GenBank/DDBJ databases">
        <title>Genome evolution observed in wild isolates of Caulobacter crescentus.</title>
        <authorList>
            <person name="Ely B."/>
            <person name="Wilson K."/>
            <person name="Scott D."/>
        </authorList>
    </citation>
    <scope>NUCLEOTIDE SEQUENCE [LARGE SCALE GENOMIC DNA]</scope>
    <source>
        <strain evidence="3">CB13b1a</strain>
    </source>
</reference>
<dbReference type="Proteomes" id="UP000217311">
    <property type="component" value="Chromosome"/>
</dbReference>
<evidence type="ECO:0000313" key="2">
    <source>
        <dbReference type="EMBL" id="ATC34140.1"/>
    </source>
</evidence>
<proteinExistence type="predicted"/>
<accession>A0A290MQ70</accession>
<dbReference type="AlphaFoldDB" id="A0A290MQ70"/>